<comment type="catalytic activity">
    <reaction evidence="8">
        <text>3'-dephospho-CoA + ATP = ADP + CoA + H(+)</text>
        <dbReference type="Rhea" id="RHEA:18245"/>
        <dbReference type="ChEBI" id="CHEBI:15378"/>
        <dbReference type="ChEBI" id="CHEBI:30616"/>
        <dbReference type="ChEBI" id="CHEBI:57287"/>
        <dbReference type="ChEBI" id="CHEBI:57328"/>
        <dbReference type="ChEBI" id="CHEBI:456216"/>
        <dbReference type="EC" id="2.7.1.24"/>
    </reaction>
</comment>
<dbReference type="UniPathway" id="UPA00241">
    <property type="reaction ID" value="UER00356"/>
</dbReference>
<accession>A0A1T4YDZ1</accession>
<reference evidence="11" key="1">
    <citation type="submission" date="2017-02" db="EMBL/GenBank/DDBJ databases">
        <authorList>
            <person name="Varghese N."/>
            <person name="Submissions S."/>
        </authorList>
    </citation>
    <scope>NUCLEOTIDE SEQUENCE [LARGE SCALE GENOMIC DNA]</scope>
    <source>
        <strain evidence="11">USBA 833</strain>
    </source>
</reference>
<dbReference type="GO" id="GO:0005737">
    <property type="term" value="C:cytoplasm"/>
    <property type="evidence" value="ECO:0007669"/>
    <property type="project" value="UniProtKB-SubCell"/>
</dbReference>
<evidence type="ECO:0000256" key="3">
    <source>
        <dbReference type="ARBA" id="ARBA00022679"/>
    </source>
</evidence>
<dbReference type="GO" id="GO:0004140">
    <property type="term" value="F:dephospho-CoA kinase activity"/>
    <property type="evidence" value="ECO:0007669"/>
    <property type="project" value="UniProtKB-UniRule"/>
</dbReference>
<evidence type="ECO:0000256" key="6">
    <source>
        <dbReference type="ARBA" id="ARBA00022840"/>
    </source>
</evidence>
<keyword evidence="6 8" id="KW-0067">ATP-binding</keyword>
<dbReference type="CDD" id="cd02022">
    <property type="entry name" value="DPCK"/>
    <property type="match status" value="1"/>
</dbReference>
<dbReference type="Pfam" id="PF01121">
    <property type="entry name" value="CoaE"/>
    <property type="match status" value="1"/>
</dbReference>
<dbReference type="FunFam" id="3.40.50.300:FF:000991">
    <property type="entry name" value="Dephospho-CoA kinase"/>
    <property type="match status" value="1"/>
</dbReference>
<evidence type="ECO:0000256" key="2">
    <source>
        <dbReference type="ARBA" id="ARBA00022490"/>
    </source>
</evidence>
<dbReference type="Gene3D" id="3.40.50.300">
    <property type="entry name" value="P-loop containing nucleotide triphosphate hydrolases"/>
    <property type="match status" value="1"/>
</dbReference>
<dbReference type="OrthoDB" id="9812943at2"/>
<keyword evidence="11" id="KW-1185">Reference proteome</keyword>
<dbReference type="Proteomes" id="UP000190105">
    <property type="component" value="Unassembled WGS sequence"/>
</dbReference>
<dbReference type="GO" id="GO:0005524">
    <property type="term" value="F:ATP binding"/>
    <property type="evidence" value="ECO:0007669"/>
    <property type="project" value="UniProtKB-UniRule"/>
</dbReference>
<evidence type="ECO:0000256" key="8">
    <source>
        <dbReference type="HAMAP-Rule" id="MF_00376"/>
    </source>
</evidence>
<dbReference type="InterPro" id="IPR027417">
    <property type="entry name" value="P-loop_NTPase"/>
</dbReference>
<evidence type="ECO:0000313" key="10">
    <source>
        <dbReference type="EMBL" id="SKA99913.1"/>
    </source>
</evidence>
<comment type="similarity">
    <text evidence="1 8">Belongs to the CoaE family.</text>
</comment>
<dbReference type="PANTHER" id="PTHR10695:SF46">
    <property type="entry name" value="BIFUNCTIONAL COENZYME A SYNTHASE-RELATED"/>
    <property type="match status" value="1"/>
</dbReference>
<evidence type="ECO:0000256" key="5">
    <source>
        <dbReference type="ARBA" id="ARBA00022777"/>
    </source>
</evidence>
<dbReference type="HAMAP" id="MF_00376">
    <property type="entry name" value="Dephospho_CoA_kinase"/>
    <property type="match status" value="1"/>
</dbReference>
<proteinExistence type="inferred from homology"/>
<keyword evidence="4 8" id="KW-0547">Nucleotide-binding</keyword>
<comment type="function">
    <text evidence="8">Catalyzes the phosphorylation of the 3'-hydroxyl group of dephosphocoenzyme A to form coenzyme A.</text>
</comment>
<keyword evidence="7 8" id="KW-0173">Coenzyme A biosynthesis</keyword>
<name>A0A1T4YDZ1_9CLOT</name>
<dbReference type="GO" id="GO:0015937">
    <property type="term" value="P:coenzyme A biosynthetic process"/>
    <property type="evidence" value="ECO:0007669"/>
    <property type="project" value="UniProtKB-UniRule"/>
</dbReference>
<dbReference type="NCBIfam" id="TIGR00152">
    <property type="entry name" value="dephospho-CoA kinase"/>
    <property type="match status" value="1"/>
</dbReference>
<keyword evidence="2 8" id="KW-0963">Cytoplasm</keyword>
<organism evidence="10 11">
    <name type="scientific">Caloramator quimbayensis</name>
    <dbReference type="NCBI Taxonomy" id="1147123"/>
    <lineage>
        <taxon>Bacteria</taxon>
        <taxon>Bacillati</taxon>
        <taxon>Bacillota</taxon>
        <taxon>Clostridia</taxon>
        <taxon>Eubacteriales</taxon>
        <taxon>Clostridiaceae</taxon>
        <taxon>Caloramator</taxon>
    </lineage>
</organism>
<evidence type="ECO:0000256" key="7">
    <source>
        <dbReference type="ARBA" id="ARBA00022993"/>
    </source>
</evidence>
<evidence type="ECO:0000256" key="1">
    <source>
        <dbReference type="ARBA" id="ARBA00009018"/>
    </source>
</evidence>
<comment type="pathway">
    <text evidence="8">Cofactor biosynthesis; coenzyme A biosynthesis; CoA from (R)-pantothenate: step 5/5.</text>
</comment>
<sequence>MKIIGLTGGIASGKSFVSDILKEEGIIVIDADIISREIVFKGSEALKDIEQNFGKEVLNNDGTLNRKRLGSLVFSDKNKLETLNKIMHPKIIDEIKKRIETVRMQGVNLCVIDAPLLIETGLYHIVDIVLLVYVNREVQIKRLIKRDNISFEEAEKRISSQMSFEEKKKYSDYIIDNNGSRENTKKQIHDILEEIISMED</sequence>
<dbReference type="AlphaFoldDB" id="A0A1T4YDZ1"/>
<keyword evidence="3 8" id="KW-0808">Transferase</keyword>
<dbReference type="PROSITE" id="PS51219">
    <property type="entry name" value="DPCK"/>
    <property type="match status" value="1"/>
</dbReference>
<dbReference type="SUPFAM" id="SSF52540">
    <property type="entry name" value="P-loop containing nucleoside triphosphate hydrolases"/>
    <property type="match status" value="1"/>
</dbReference>
<dbReference type="InterPro" id="IPR001977">
    <property type="entry name" value="Depp_CoAkinase"/>
</dbReference>
<evidence type="ECO:0000313" key="11">
    <source>
        <dbReference type="Proteomes" id="UP000190105"/>
    </source>
</evidence>
<feature type="binding site" evidence="8">
    <location>
        <begin position="11"/>
        <end position="16"/>
    </location>
    <ligand>
        <name>ATP</name>
        <dbReference type="ChEBI" id="CHEBI:30616"/>
    </ligand>
</feature>
<dbReference type="RefSeq" id="WP_078697774.1">
    <property type="nucleotide sequence ID" value="NZ_FUYH01000039.1"/>
</dbReference>
<dbReference type="EC" id="2.7.1.24" evidence="8 9"/>
<dbReference type="EMBL" id="FUYH01000039">
    <property type="protein sequence ID" value="SKA99913.1"/>
    <property type="molecule type" value="Genomic_DNA"/>
</dbReference>
<gene>
    <name evidence="8" type="primary">coaE</name>
    <name evidence="10" type="ORF">SAMN05443428_1395</name>
</gene>
<keyword evidence="5 8" id="KW-0418">Kinase</keyword>
<evidence type="ECO:0000256" key="4">
    <source>
        <dbReference type="ARBA" id="ARBA00022741"/>
    </source>
</evidence>
<comment type="subcellular location">
    <subcellularLocation>
        <location evidence="8">Cytoplasm</location>
    </subcellularLocation>
</comment>
<evidence type="ECO:0000256" key="9">
    <source>
        <dbReference type="NCBIfam" id="TIGR00152"/>
    </source>
</evidence>
<protein>
    <recommendedName>
        <fullName evidence="8 9">Dephospho-CoA kinase</fullName>
        <ecNumber evidence="8 9">2.7.1.24</ecNumber>
    </recommendedName>
    <alternativeName>
        <fullName evidence="8">Dephosphocoenzyme A kinase</fullName>
    </alternativeName>
</protein>
<dbReference type="STRING" id="1147123.SAMN05443428_1395"/>
<dbReference type="PANTHER" id="PTHR10695">
    <property type="entry name" value="DEPHOSPHO-COA KINASE-RELATED"/>
    <property type="match status" value="1"/>
</dbReference>